<evidence type="ECO:0000313" key="5">
    <source>
        <dbReference type="Proteomes" id="UP000266568"/>
    </source>
</evidence>
<dbReference type="EMBL" id="QXDC01000003">
    <property type="protein sequence ID" value="RIA43749.1"/>
    <property type="molecule type" value="Genomic_DNA"/>
</dbReference>
<dbReference type="RefSeq" id="WP_119035563.1">
    <property type="nucleotide sequence ID" value="NZ_QXDC01000003.1"/>
</dbReference>
<keyword evidence="4" id="KW-0430">Lectin</keyword>
<organism evidence="4 5">
    <name type="scientific">Hephaestia caeni</name>
    <dbReference type="NCBI Taxonomy" id="645617"/>
    <lineage>
        <taxon>Bacteria</taxon>
        <taxon>Pseudomonadati</taxon>
        <taxon>Pseudomonadota</taxon>
        <taxon>Alphaproteobacteria</taxon>
        <taxon>Sphingomonadales</taxon>
        <taxon>Sphingomonadaceae</taxon>
        <taxon>Hephaestia</taxon>
    </lineage>
</organism>
<dbReference type="Gene3D" id="2.60.120.260">
    <property type="entry name" value="Galactose-binding domain-like"/>
    <property type="match status" value="1"/>
</dbReference>
<dbReference type="SUPFAM" id="SSF49785">
    <property type="entry name" value="Galactose-binding domain-like"/>
    <property type="match status" value="1"/>
</dbReference>
<dbReference type="Pfam" id="PF17132">
    <property type="entry name" value="Glyco_hydro_106"/>
    <property type="match status" value="1"/>
</dbReference>
<sequence length="1351" mass="146737">MERRTFLAGTAVGSFAVALNWPAPALAEGGDRLLDGFKTPPVDSRPHTWWHWMNGNATADGITRDLEAMARVGVGGTQMFDVGCGIPAGPAGTQSPEWVRLVRHAVDESNRLGLSFTLHNCPGWSSSGGPWITPELSMQQLVWSEVTLAGGKAIDQHLPTPLVRLGHYRDAMVIAFPALPGDRANARGQIVRTTLDGAPADIRVLVDGDSTTGLDVTPGADPAQLVLEFARPYRARSLTLRATADDTANYASRAMVRIEASDDGRTYRAIGEAPMPIWRLHTNPPIILSFETASAKFFRVSMPTPMRVVELALSADPRIADTGDKAGWGRYVNAGETPRASDAAIDPGKVIDVSRFMDADGRLRWAAPRGDWTILRFGHTATGARNIAAPDAGLGLECDKFSTAALDFHFDQYFAKVISAMERLGKRDLAGAVIDSYEGGMQNWTADLPEQFEARRGYALTPYMPAVTGRVVGDAEISERFLWDLRRVHALLMEDRYYGRFHDLCGKHGLVSYTEPYGNGPFDDQQAGAKVDALMGEFWVRGGAAAYSVKVAATTAHVHGKTFIGAESFTGRPAQSRWLEHPYAMKALGDEMYALGLNHFVFHRYAQQPHPTARPGMTMGPWGFHFDRTNTWFDDAGPWLTYAARCQHLLRQGSFAADILYFAGENSPVQVPVHIEEPIAATLSGARPRLPQPVPAGHDYDVADADVLMNRVRIEDGEIVLPEGIRYRVLVMPEDRRITRDLLAKLAGYVRAGMWLVGPRVEQSHGLGGYPDSDAEVRRLADDLWGDLDGKTRTARDVGRGRVFWGMPLRQVLDAARLAPDVEITARSADPFINWIHRRTDDTDIYFVANGRRRAEDLVCTFRVTGRRPELWDPMTGKTRALPVYEQVDGRTRVALRLDEAGSCFVVFREPAQGGSTALTGPAGAVLQTRPYRVPAGVEAAHDFTVTAWIKPETDLWPVTPAIASDRTDPETVAARAEALARVGELVTLGHAGASFVLDPPAGDATFGAGHATLAVSVGRNGVILYENAGETYRAVLALTVPIAGWTHLAVSYDRGRPSVFLNGKLIGTGAASASRVHAMTGFPGARPRYFEGDLEALEVHPRVFSAADLAGRTAAGPPTPEDVPSIEVADNGLLIWRDGAYALGARPIEARGIAPAAALAGPWQVAFPPNLGAPAAITLDRLGSLHRHQDFGVRHFSGTATWRTRFAVAAGALGGDKRVYLDLGRVEVIAAVRVNGRDLGKLWKPPYRIDVTDAVRAGTNTLEVSVTNLWPNRLIGDEHFPTDDEYSVVNASTAGGITALPGWFRDGKPMPAGKRVAFATWKHYDAEAPLLESGLLGPVRLLNARLYPLA</sequence>
<dbReference type="InterPro" id="IPR054593">
    <property type="entry name" value="Beta-mannosidase-like_N2"/>
</dbReference>
<dbReference type="PANTHER" id="PTHR43817">
    <property type="entry name" value="GLYCOSYL HYDROLASE"/>
    <property type="match status" value="1"/>
</dbReference>
<gene>
    <name evidence="4" type="ORF">DFR49_1978</name>
</gene>
<dbReference type="GO" id="GO:0004553">
    <property type="term" value="F:hydrolase activity, hydrolyzing O-glycosyl compounds"/>
    <property type="evidence" value="ECO:0007669"/>
    <property type="project" value="UniProtKB-ARBA"/>
</dbReference>
<evidence type="ECO:0000259" key="3">
    <source>
        <dbReference type="Pfam" id="PF22666"/>
    </source>
</evidence>
<dbReference type="OrthoDB" id="9761519at2"/>
<protein>
    <submittedName>
        <fullName evidence="4">Concanavalin A-like lectin/glucanase superfamily protein</fullName>
    </submittedName>
</protein>
<dbReference type="NCBIfam" id="NF045579">
    <property type="entry name" value="rhamnoside_JR"/>
    <property type="match status" value="1"/>
</dbReference>
<accession>A0A397P6T8</accession>
<reference evidence="4 5" key="1">
    <citation type="submission" date="2018-08" db="EMBL/GenBank/DDBJ databases">
        <title>Genomic Encyclopedia of Type Strains, Phase IV (KMG-IV): sequencing the most valuable type-strain genomes for metagenomic binning, comparative biology and taxonomic classification.</title>
        <authorList>
            <person name="Goeker M."/>
        </authorList>
    </citation>
    <scope>NUCLEOTIDE SEQUENCE [LARGE SCALE GENOMIC DNA]</scope>
    <source>
        <strain evidence="4 5">DSM 25527</strain>
    </source>
</reference>
<evidence type="ECO:0000256" key="2">
    <source>
        <dbReference type="ARBA" id="ARBA00022801"/>
    </source>
</evidence>
<keyword evidence="5" id="KW-1185">Reference proteome</keyword>
<feature type="domain" description="Beta-mannosidase-like galactose-binding" evidence="3">
    <location>
        <begin position="1201"/>
        <end position="1271"/>
    </location>
</feature>
<dbReference type="Pfam" id="PF22666">
    <property type="entry name" value="Glyco_hydro_2_N2"/>
    <property type="match status" value="1"/>
</dbReference>
<evidence type="ECO:0000313" key="4">
    <source>
        <dbReference type="EMBL" id="RIA43749.1"/>
    </source>
</evidence>
<name>A0A397P6T8_9SPHN</name>
<dbReference type="GO" id="GO:0030246">
    <property type="term" value="F:carbohydrate binding"/>
    <property type="evidence" value="ECO:0007669"/>
    <property type="project" value="UniProtKB-KW"/>
</dbReference>
<dbReference type="InterPro" id="IPR008979">
    <property type="entry name" value="Galactose-bd-like_sf"/>
</dbReference>
<dbReference type="InterPro" id="IPR013320">
    <property type="entry name" value="ConA-like_dom_sf"/>
</dbReference>
<dbReference type="Gene3D" id="2.60.120.200">
    <property type="match status" value="1"/>
</dbReference>
<evidence type="ECO:0000256" key="1">
    <source>
        <dbReference type="ARBA" id="ARBA00022729"/>
    </source>
</evidence>
<dbReference type="Pfam" id="PF13385">
    <property type="entry name" value="Laminin_G_3"/>
    <property type="match status" value="1"/>
</dbReference>
<proteinExistence type="predicted"/>
<keyword evidence="2" id="KW-0378">Hydrolase</keyword>
<dbReference type="Proteomes" id="UP000266568">
    <property type="component" value="Unassembled WGS sequence"/>
</dbReference>
<dbReference type="PANTHER" id="PTHR43817:SF1">
    <property type="entry name" value="HYDROLASE, FAMILY 43, PUTATIVE (AFU_ORTHOLOGUE AFUA_3G01660)-RELATED"/>
    <property type="match status" value="1"/>
</dbReference>
<keyword evidence="1" id="KW-0732">Signal</keyword>
<dbReference type="SUPFAM" id="SSF49899">
    <property type="entry name" value="Concanavalin A-like lectins/glucanases"/>
    <property type="match status" value="1"/>
</dbReference>
<comment type="caution">
    <text evidence="4">The sequence shown here is derived from an EMBL/GenBank/DDBJ whole genome shotgun (WGS) entry which is preliminary data.</text>
</comment>